<dbReference type="InterPro" id="IPR027417">
    <property type="entry name" value="P-loop_NTPase"/>
</dbReference>
<keyword evidence="6" id="KW-0812">Transmembrane</keyword>
<dbReference type="InterPro" id="IPR032030">
    <property type="entry name" value="YscD_cytoplasmic_dom"/>
</dbReference>
<comment type="caution">
    <text evidence="8">The sequence shown here is derived from an EMBL/GenBank/DDBJ whole genome shotgun (WGS) entry which is preliminary data.</text>
</comment>
<accession>A0A365Y9L6</accession>
<dbReference type="InterPro" id="IPR008984">
    <property type="entry name" value="SMAD_FHA_dom_sf"/>
</dbReference>
<keyword evidence="1 3" id="KW-0547">Nucleotide-binding</keyword>
<dbReference type="PANTHER" id="PTHR22683">
    <property type="entry name" value="SPORULATION PROTEIN RELATED"/>
    <property type="match status" value="1"/>
</dbReference>
<dbReference type="AlphaFoldDB" id="A0A365Y9L6"/>
<evidence type="ECO:0000259" key="7">
    <source>
        <dbReference type="PROSITE" id="PS50901"/>
    </source>
</evidence>
<keyword evidence="4" id="KW-0175">Coiled coil</keyword>
<dbReference type="GO" id="GO:0005524">
    <property type="term" value="F:ATP binding"/>
    <property type="evidence" value="ECO:0007669"/>
    <property type="project" value="UniProtKB-UniRule"/>
</dbReference>
<dbReference type="PROSITE" id="PS50901">
    <property type="entry name" value="FTSK"/>
    <property type="match status" value="1"/>
</dbReference>
<feature type="binding site" evidence="3">
    <location>
        <begin position="552"/>
        <end position="559"/>
    </location>
    <ligand>
        <name>ATP</name>
        <dbReference type="ChEBI" id="CHEBI:30616"/>
    </ligand>
</feature>
<feature type="transmembrane region" description="Helical" evidence="6">
    <location>
        <begin position="205"/>
        <end position="224"/>
    </location>
</feature>
<evidence type="ECO:0000313" key="9">
    <source>
        <dbReference type="Proteomes" id="UP000252167"/>
    </source>
</evidence>
<name>A0A365Y9L6_9MICC</name>
<dbReference type="InterPro" id="IPR050206">
    <property type="entry name" value="FtsK/SpoIIIE/SftA"/>
</dbReference>
<protein>
    <recommendedName>
        <fullName evidence="7">FtsK domain-containing protein</fullName>
    </recommendedName>
</protein>
<sequence>MLHYELLLSARTLLNPRQLLLRVSSALDGPQLASVLDEQVPGTRWYVGSTPLADLGALVPGRPLLLADVPGPGFAASAGSTRLKLFVPEGPDAGAWIELERGAYDIGRGAPLRLGDPQVSRVHAHLLVDERSLRVRAAGGQRLLVLSDRGAVPVRGEVELHAGSRIQLGGTVLEVGDPARTEAGLAVEDGQPQFSLPPRPELGRLVTLCVAALVPVLSGVLLAALTGSMLFLAVTGLSALLGVVPAAQLLGERRRWKRTVRDQQRSMVQARGRFACPLGVAVVAGIDRAQLGVLPAGLPPLVFGRGSWQLPGGKPPREGGARRMRRVPGGRRSARRIAGVPVFAPAAAQVWQLRGGDDPAVDRLLAALLARFLPHVAAGRIELVVDPSVTRLPAELMLLPHARQGTAGQLARHAEPPSGAAGASGGLGNTAAPEPMIERIFLTMLSPVRLPRTLVISLHPVPAAQCDYWVDPVGCRAQLPDGSLHLESPDRLDAGRLARIVQACLALRPDEPAPAGPPPEQARLAAVIGEDDSHGQQLLDFDADGPHVLVCGTTGSGKSEALRRIIADLAGRCSPEQLAFALVDFKGGAGLAVFEPLPHVQLSASDLDAAGAQRTLAQLEREVARRERLLAAHGCSDRSEYVRLADVPALPRLLVVVDEFRVFTESLPEAAARIDRLAAVGRSLGIHLLLSTQRAAGSLSGQTRANLNTVIALRVHDAAESMELVGSPAAARLSGPGSAIIAGPGHANRQVQFALAVSPAPHGSVAERGPGNLVLHPVGSFGRPDPEAEGQALRQQVRLLAERWEHSHLPPCPFAPQLPPPQSAAPLPEQWEGAEGGTIYCGVVDNLAAGRLEDLSVDPARGQGLLVCGVPEAGGRRLLEGFARLERRILCFGEALFPDPALMPGVRTVGGEDQYQFLEALDYLESLPPDRLTLVLVHGIARLQSQLDPAVFQRFDQALIELLRHGASAPAQLVLLADRDLNLLKAAGLCAEQWYFPLNATDSLRMSWPKLPPASQLPGRGVRFSPANGPMTIQLTAVTAKQEPDCLPGTLWPAQQPFVGDGNPRDLAVGRTAFTGQAFGFDQAQTALAICPRERDRQELAAFLAERWQAAMVDGAAPWLRWVQEFEAEGAGPAAPTICVVLHDTSDPRLAELRQRTAALGTRAVLFLPPSARLAYDLGLPGMMLDDRQAIAVEACHPQDLLPLAWRPLPPAAGRGSCGKRQWRAIAGFAGQPRAIIIGP</sequence>
<evidence type="ECO:0000256" key="5">
    <source>
        <dbReference type="SAM" id="MobiDB-lite"/>
    </source>
</evidence>
<dbReference type="SUPFAM" id="SSF52540">
    <property type="entry name" value="P-loop containing nucleoside triphosphate hydrolases"/>
    <property type="match status" value="1"/>
</dbReference>
<dbReference type="Gene3D" id="2.60.200.20">
    <property type="match status" value="1"/>
</dbReference>
<keyword evidence="2 3" id="KW-0067">ATP-binding</keyword>
<keyword evidence="6" id="KW-0472">Membrane</keyword>
<evidence type="ECO:0000256" key="6">
    <source>
        <dbReference type="SAM" id="Phobius"/>
    </source>
</evidence>
<dbReference type="CDD" id="cd01127">
    <property type="entry name" value="TrwB_TraG_TraD_VirD4"/>
    <property type="match status" value="1"/>
</dbReference>
<keyword evidence="9" id="KW-1185">Reference proteome</keyword>
<dbReference type="RefSeq" id="WP_113607908.1">
    <property type="nucleotide sequence ID" value="NZ_POAF01000008.1"/>
</dbReference>
<feature type="domain" description="FtsK" evidence="7">
    <location>
        <begin position="534"/>
        <end position="722"/>
    </location>
</feature>
<dbReference type="Proteomes" id="UP000252167">
    <property type="component" value="Unassembled WGS sequence"/>
</dbReference>
<gene>
    <name evidence="8" type="ORF">C1H84_15500</name>
</gene>
<organism evidence="8 9">
    <name type="scientific">Glutamicibacter soli</name>
    <dbReference type="NCBI Taxonomy" id="453836"/>
    <lineage>
        <taxon>Bacteria</taxon>
        <taxon>Bacillati</taxon>
        <taxon>Actinomycetota</taxon>
        <taxon>Actinomycetes</taxon>
        <taxon>Micrococcales</taxon>
        <taxon>Micrococcaceae</taxon>
        <taxon>Glutamicibacter</taxon>
    </lineage>
</organism>
<dbReference type="SUPFAM" id="SSF49879">
    <property type="entry name" value="SMAD/FHA domain"/>
    <property type="match status" value="1"/>
</dbReference>
<dbReference type="Pfam" id="PF01580">
    <property type="entry name" value="FtsK_SpoIIIE"/>
    <property type="match status" value="1"/>
</dbReference>
<feature type="transmembrane region" description="Helical" evidence="6">
    <location>
        <begin position="230"/>
        <end position="251"/>
    </location>
</feature>
<evidence type="ECO:0000256" key="1">
    <source>
        <dbReference type="ARBA" id="ARBA00022741"/>
    </source>
</evidence>
<proteinExistence type="predicted"/>
<evidence type="ECO:0000256" key="3">
    <source>
        <dbReference type="PROSITE-ProRule" id="PRU00289"/>
    </source>
</evidence>
<dbReference type="EMBL" id="POAF01000008">
    <property type="protein sequence ID" value="RBL99385.1"/>
    <property type="molecule type" value="Genomic_DNA"/>
</dbReference>
<dbReference type="PANTHER" id="PTHR22683:SF1">
    <property type="entry name" value="TYPE VII SECRETION SYSTEM PROTEIN ESSC"/>
    <property type="match status" value="1"/>
</dbReference>
<keyword evidence="6" id="KW-1133">Transmembrane helix</keyword>
<evidence type="ECO:0000313" key="8">
    <source>
        <dbReference type="EMBL" id="RBL99385.1"/>
    </source>
</evidence>
<dbReference type="GO" id="GO:0003677">
    <property type="term" value="F:DNA binding"/>
    <property type="evidence" value="ECO:0007669"/>
    <property type="project" value="InterPro"/>
</dbReference>
<dbReference type="InterPro" id="IPR002543">
    <property type="entry name" value="FtsK_dom"/>
</dbReference>
<evidence type="ECO:0000256" key="4">
    <source>
        <dbReference type="SAM" id="Coils"/>
    </source>
</evidence>
<dbReference type="Gene3D" id="3.40.50.300">
    <property type="entry name" value="P-loop containing nucleotide triphosphate hydrolases"/>
    <property type="match status" value="1"/>
</dbReference>
<feature type="coiled-coil region" evidence="4">
    <location>
        <begin position="602"/>
        <end position="629"/>
    </location>
</feature>
<evidence type="ECO:0000256" key="2">
    <source>
        <dbReference type="ARBA" id="ARBA00022840"/>
    </source>
</evidence>
<reference evidence="8 9" key="1">
    <citation type="submission" date="2018-01" db="EMBL/GenBank/DDBJ databases">
        <title>Glutamicibacter soli strain NHPC-3 Whole genome sequence and assembly.</title>
        <authorList>
            <person name="Choudhury P."/>
            <person name="Gupta D."/>
            <person name="Sengupta K."/>
            <person name="Jawed A."/>
            <person name="Sultana N."/>
            <person name="Saha P."/>
        </authorList>
    </citation>
    <scope>NUCLEOTIDE SEQUENCE [LARGE SCALE GENOMIC DNA]</scope>
    <source>
        <strain evidence="8 9">NHPC-3</strain>
    </source>
</reference>
<dbReference type="Pfam" id="PF16697">
    <property type="entry name" value="Yop-YscD_cpl"/>
    <property type="match status" value="1"/>
</dbReference>
<feature type="region of interest" description="Disordered" evidence="5">
    <location>
        <begin position="407"/>
        <end position="429"/>
    </location>
</feature>
<dbReference type="CDD" id="cd00060">
    <property type="entry name" value="FHA"/>
    <property type="match status" value="1"/>
</dbReference>